<dbReference type="EMBL" id="WUTW01000005">
    <property type="protein sequence ID" value="MXQ66983.1"/>
    <property type="molecule type" value="Genomic_DNA"/>
</dbReference>
<dbReference type="Gene3D" id="3.40.50.1000">
    <property type="entry name" value="HAD superfamily/HAD-like"/>
    <property type="match status" value="1"/>
</dbReference>
<gene>
    <name evidence="1" type="ORF">GQ466_23475</name>
</gene>
<dbReference type="Proteomes" id="UP000431901">
    <property type="component" value="Unassembled WGS sequence"/>
</dbReference>
<dbReference type="RefSeq" id="WP_161105148.1">
    <property type="nucleotide sequence ID" value="NZ_JBHLYI010000003.1"/>
</dbReference>
<protein>
    <submittedName>
        <fullName evidence="1">HAD-IA family hydrolase</fullName>
    </submittedName>
</protein>
<proteinExistence type="predicted"/>
<dbReference type="SUPFAM" id="SSF56784">
    <property type="entry name" value="HAD-like"/>
    <property type="match status" value="1"/>
</dbReference>
<dbReference type="OrthoDB" id="9795007at2"/>
<dbReference type="Pfam" id="PF00702">
    <property type="entry name" value="Hydrolase"/>
    <property type="match status" value="1"/>
</dbReference>
<dbReference type="CDD" id="cd02603">
    <property type="entry name" value="HAD_sEH-N_like"/>
    <property type="match status" value="1"/>
</dbReference>
<dbReference type="InterPro" id="IPR052898">
    <property type="entry name" value="ACAD10-like"/>
</dbReference>
<reference evidence="1 2" key="1">
    <citation type="submission" date="2019-12" db="EMBL/GenBank/DDBJ databases">
        <title>Nocardia macrotermitis sp. nov. and Nocardia aurantia sp. nov., isolated from the gut of the fungus growing-termite Macrotermes natalensis.</title>
        <authorList>
            <person name="Christine B."/>
            <person name="Rene B."/>
        </authorList>
    </citation>
    <scope>NUCLEOTIDE SEQUENCE [LARGE SCALE GENOMIC DNA]</scope>
    <source>
        <strain evidence="1 2">DSM 102126</strain>
    </source>
</reference>
<comment type="caution">
    <text evidence="1">The sequence shown here is derived from an EMBL/GenBank/DDBJ whole genome shotgun (WGS) entry which is preliminary data.</text>
</comment>
<keyword evidence="1" id="KW-0378">Hydrolase</keyword>
<dbReference type="InterPro" id="IPR006439">
    <property type="entry name" value="HAD-SF_hydro_IA"/>
</dbReference>
<dbReference type="AlphaFoldDB" id="A0A6I4WCX8"/>
<sequence>MTASHRGLIVDFGGVVTTDFYAALRAFGVREGLGANAVEHILRDTDEGRSALAGVEDGSLPQREYERILARLLGVDSTGLLGRMLADLEPCPPVLDLIGRARAAGIATAVLSNSWGTGEYDPYDGYDLEERFDAVVISDQVGLRKPDPQIYLLAAEKIGTDARECVFVDDTAHNLPPAEKLGMATVHFSDVSTGIAKIEKLLRLG</sequence>
<accession>A0A6I4WCX8</accession>
<dbReference type="NCBIfam" id="TIGR01509">
    <property type="entry name" value="HAD-SF-IA-v3"/>
    <property type="match status" value="1"/>
</dbReference>
<dbReference type="InterPro" id="IPR023214">
    <property type="entry name" value="HAD_sf"/>
</dbReference>
<dbReference type="PANTHER" id="PTHR47829:SF1">
    <property type="entry name" value="HAD FAMILY PHOSPHATASE"/>
    <property type="match status" value="1"/>
</dbReference>
<evidence type="ECO:0000313" key="2">
    <source>
        <dbReference type="Proteomes" id="UP000431901"/>
    </source>
</evidence>
<organism evidence="1 2">
    <name type="scientific">Actinomadura rayongensis</name>
    <dbReference type="NCBI Taxonomy" id="1429076"/>
    <lineage>
        <taxon>Bacteria</taxon>
        <taxon>Bacillati</taxon>
        <taxon>Actinomycetota</taxon>
        <taxon>Actinomycetes</taxon>
        <taxon>Streptosporangiales</taxon>
        <taxon>Thermomonosporaceae</taxon>
        <taxon>Actinomadura</taxon>
    </lineage>
</organism>
<name>A0A6I4WCX8_9ACTN</name>
<keyword evidence="2" id="KW-1185">Reference proteome</keyword>
<evidence type="ECO:0000313" key="1">
    <source>
        <dbReference type="EMBL" id="MXQ66983.1"/>
    </source>
</evidence>
<dbReference type="PRINTS" id="PR00413">
    <property type="entry name" value="HADHALOGNASE"/>
</dbReference>
<dbReference type="GO" id="GO:0016787">
    <property type="term" value="F:hydrolase activity"/>
    <property type="evidence" value="ECO:0007669"/>
    <property type="project" value="UniProtKB-KW"/>
</dbReference>
<dbReference type="InterPro" id="IPR036412">
    <property type="entry name" value="HAD-like_sf"/>
</dbReference>
<dbReference type="PANTHER" id="PTHR47829">
    <property type="entry name" value="HYDROLASE, PUTATIVE (AFU_ORTHOLOGUE AFUA_1G12880)-RELATED"/>
    <property type="match status" value="1"/>
</dbReference>